<name>E6W213_DESIS</name>
<evidence type="ECO:0000313" key="3">
    <source>
        <dbReference type="Proteomes" id="UP000002572"/>
    </source>
</evidence>
<feature type="transmembrane region" description="Helical" evidence="1">
    <location>
        <begin position="572"/>
        <end position="592"/>
    </location>
</feature>
<keyword evidence="1" id="KW-1133">Transmembrane helix</keyword>
<dbReference type="STRING" id="653733.Selin_1912"/>
<feature type="transmembrane region" description="Helical" evidence="1">
    <location>
        <begin position="56"/>
        <end position="78"/>
    </location>
</feature>
<evidence type="ECO:0000313" key="2">
    <source>
        <dbReference type="EMBL" id="ADU66639.1"/>
    </source>
</evidence>
<feature type="transmembrane region" description="Helical" evidence="1">
    <location>
        <begin position="453"/>
        <end position="474"/>
    </location>
</feature>
<feature type="transmembrane region" description="Helical" evidence="1">
    <location>
        <begin position="327"/>
        <end position="348"/>
    </location>
</feature>
<sequence>MKFFLKEAWHEFRFGMSSGVVILVYLVLVGYLLLVLSNADYLRDMGAVDVPRNAPALVYLMSSGMSFFLFFIWAWVFAQPILRDQAAGLHEVVLASPVSLRQLLGARFVGALAVAIVIGSSQVVGFAIAPVLEWMGAVPENSFAPTPWLAFGWGMLLFIIPLALGSGSLYFVAALRGRSLGAPFAVAAALMGFWMVSMIILKDGYVDPFYFAILDPSGFAETEYQVVDNWTPHQKSTALLALTPGLIWNRLIWCGLPPLLLAVSLLRVRREWLVLERGRAVMAVASGNELGPGPQVLPGPVGGAVSWSRAAASESWWQVRQVLNRRWMWLTLGMLVLLGFAAGFVHGVQHAYGPMVPRPELVTPLLSRNFYLIIVFMLAGLVGLAIRRDGRGGIEQMLDAAPAPNSVRLAGLVAGMAGIALVLVMVPALASLLTALFVAPESVRLVFPFAHQFFVLLPALLEICAFTLLLHILIRRPGPAYAASILAVFIMIVNHEAHLVTYPPLEIGLQIPVHISGLTGLGPWMEKLLVSGGFKLALAALLLALSAMLVVRGTDDHWKVRWKTFRRSLRGRAGIGALAATICLALFSVVMFERYVAQGHYESRATELAHDAAWERHWLGQAAPFTVAGGHVLLQVYPQQRQLAGQWRMEGVSSDNGHLHAALPDLLRFQKAMVEGREVVAEVRHHHVAVPLENCPPTGCQVTLEWTLSARGWDPEHRPPWLVADAYWLHAPDLMPRLGFDANHVLRTPAEREHFGLPNPVVLPPYASTLAAGAAAAAGDWSWEVQVHRGQEIVHVQRGATHGLLDFTDAWVAGLEEHDHGAVTLLHDRSRRGMAASVVEDLDAMGACIGQRMGRVPPVSHILQWPRELGETRLSGERLLLAEAPHWDVQESGVGRWLRRSAIARALAERVILDDGDVREGEGSLWLNPGLSGALGLACVAEADGLSALSALLSHGTDQVARSLAASTIPVTTLRSAPTESGWAVDYAPLALLNLVVTQSSGELNALLADVRQGDAVSALRAKVGASSAERLLGPPLASDVRLGGGSELQITGERWIWHAGGWQTEETPLEPWRYVIRDGKLRGEPVSGLESHATDACDALYLDGRFAYERAPVDNLWRASSPECR</sequence>
<feature type="transmembrane region" description="Helical" evidence="1">
    <location>
        <begin position="368"/>
        <end position="386"/>
    </location>
</feature>
<feature type="transmembrane region" description="Helical" evidence="1">
    <location>
        <begin position="12"/>
        <end position="36"/>
    </location>
</feature>
<dbReference type="RefSeq" id="WP_013506519.1">
    <property type="nucleotide sequence ID" value="NC_014836.1"/>
</dbReference>
<dbReference type="KEGG" id="din:Selin_1912"/>
<organism evidence="2 3">
    <name type="scientific">Desulfurispirillum indicum (strain ATCC BAA-1389 / DSM 22839 / S5)</name>
    <dbReference type="NCBI Taxonomy" id="653733"/>
    <lineage>
        <taxon>Bacteria</taxon>
        <taxon>Pseudomonadati</taxon>
        <taxon>Chrysiogenota</taxon>
        <taxon>Chrysiogenia</taxon>
        <taxon>Chrysiogenales</taxon>
        <taxon>Chrysiogenaceae</taxon>
        <taxon>Desulfurispirillum</taxon>
    </lineage>
</organism>
<feature type="transmembrane region" description="Helical" evidence="1">
    <location>
        <begin position="481"/>
        <end position="500"/>
    </location>
</feature>
<dbReference type="AlphaFoldDB" id="E6W213"/>
<proteinExistence type="predicted"/>
<feature type="transmembrane region" description="Helical" evidence="1">
    <location>
        <begin position="148"/>
        <end position="173"/>
    </location>
</feature>
<feature type="transmembrane region" description="Helical" evidence="1">
    <location>
        <begin position="247"/>
        <end position="268"/>
    </location>
</feature>
<feature type="transmembrane region" description="Helical" evidence="1">
    <location>
        <begin position="407"/>
        <end position="433"/>
    </location>
</feature>
<dbReference type="InParanoid" id="E6W213"/>
<accession>E6W213</accession>
<dbReference type="Proteomes" id="UP000002572">
    <property type="component" value="Chromosome"/>
</dbReference>
<keyword evidence="3" id="KW-1185">Reference proteome</keyword>
<keyword evidence="1" id="KW-0812">Transmembrane</keyword>
<keyword evidence="1" id="KW-0472">Membrane</keyword>
<dbReference type="OrthoDB" id="7376534at2"/>
<gene>
    <name evidence="2" type="ordered locus">Selin_1912</name>
</gene>
<dbReference type="eggNOG" id="COG1668">
    <property type="taxonomic scope" value="Bacteria"/>
</dbReference>
<feature type="transmembrane region" description="Helical" evidence="1">
    <location>
        <begin position="180"/>
        <end position="201"/>
    </location>
</feature>
<dbReference type="HOGENOM" id="CLU_296632_0_0_0"/>
<reference evidence="2 3" key="1">
    <citation type="submission" date="2010-12" db="EMBL/GenBank/DDBJ databases">
        <title>Complete sequence of Desulfurispirillum indicum S5.</title>
        <authorList>
            <consortium name="US DOE Joint Genome Institute"/>
            <person name="Lucas S."/>
            <person name="Copeland A."/>
            <person name="Lapidus A."/>
            <person name="Cheng J.-F."/>
            <person name="Goodwin L."/>
            <person name="Pitluck S."/>
            <person name="Chertkov O."/>
            <person name="Held B."/>
            <person name="Detter J.C."/>
            <person name="Han C."/>
            <person name="Tapia R."/>
            <person name="Land M."/>
            <person name="Hauser L."/>
            <person name="Kyrpides N."/>
            <person name="Ivanova N."/>
            <person name="Mikhailova N."/>
            <person name="Haggblom M."/>
            <person name="Rauschenbach I."/>
            <person name="Bini E."/>
            <person name="Woyke T."/>
        </authorList>
    </citation>
    <scope>NUCLEOTIDE SEQUENCE [LARGE SCALE GENOMIC DNA]</scope>
    <source>
        <strain evidence="3">ATCC BAA-1389 / DSM 22839 / S5</strain>
    </source>
</reference>
<dbReference type="EMBL" id="CP002432">
    <property type="protein sequence ID" value="ADU66639.1"/>
    <property type="molecule type" value="Genomic_DNA"/>
</dbReference>
<feature type="transmembrane region" description="Helical" evidence="1">
    <location>
        <begin position="528"/>
        <end position="551"/>
    </location>
</feature>
<evidence type="ECO:0000256" key="1">
    <source>
        <dbReference type="SAM" id="Phobius"/>
    </source>
</evidence>
<feature type="transmembrane region" description="Helical" evidence="1">
    <location>
        <begin position="108"/>
        <end position="128"/>
    </location>
</feature>
<protein>
    <submittedName>
        <fullName evidence="2">Uncharacterized protein</fullName>
    </submittedName>
</protein>